<dbReference type="InterPro" id="IPR003594">
    <property type="entry name" value="HATPase_dom"/>
</dbReference>
<dbReference type="NCBIfam" id="TIGR00229">
    <property type="entry name" value="sensory_box"/>
    <property type="match status" value="3"/>
</dbReference>
<evidence type="ECO:0000259" key="5">
    <source>
        <dbReference type="PROSITE" id="PS50112"/>
    </source>
</evidence>
<keyword evidence="2" id="KW-1133">Transmembrane helix</keyword>
<sequence length="1012" mass="113316">MPSLKSKNNSVPVRRYAIAMVLSWTALIGLLLAWDIWQIQQHATMMALEEARNEFARGEALRSWVTDHGGVYVPISEHAKPNPYLTNIKERDIQTPSGMRLTLMNPAYMVRNFNESLKGKEDIVGHLTSLTITNPINAPDKWERNALLKFRTGKKEVYEFTEVNGEKRLRLMRPVIAEQECMGCHDHQGYGVGDVSGGVSVAVKMDRFERMQWRSVKHELMAFSFIWFLGLLAIGAGSRNAKKRISERDKALVAFSEAESKWRSFMENTPDVVMIVNSDREVLYTNLQGGKWEALTRGGGIKDFVAPEYHDKCEKSIKNVFATGKPSSYEVKARNVDDSDLWYLIRMGAVKVGDKIVAASIIATDITASKRAEENLRMSESAYRALFLTHKRMVENSPAGIILLDKDFRITYENPEIKRIVGVPDGEESLALGMKITELPSVKETNLPRFMEGMLVGEKIFTEFPFKSIYGNEVFLSVSGVPMFDDEEFVGAVLMLTDITERRQVENERVRLVAAINQTEEAIVITGPDGAIEYVNKAFEKVTEYSADEVLGQTSSLLKSGKQDEAFYKNLWDTITSGKVWKGCFHNRNKSGEIYIEDATITPILNSAGEIVNFVGVKRNITQQLEFEQQVQQAQKLDAIGVLAGGIAHDFNNILSAIIGYTEMAAYSIDAKSEAREYINDALKASERAKELVKQILTFARYSDEVLAPVEPHLLVKESLKLLRASIPSTISIKSEIDTSSGYILADPVHISQIMVNLCSNAEHAMRRRGGVLDVTLKPVVMDEQLASTHDNLSVGRKYIQFTVSDTGYGMGKATMEQVFEPFFTTKEKGEGTGLGLSVAYGLVKKMNGAIFVESEPDIKTTFTIYLPTVARDWKPLGPPQVFSVKGTERILFVDDEETITRIEKRALSKLGYHVSPYTEPTKALDEFIKDPSAFDLLVTDQTMPEMTGVELIEKIIEIRPDLPIILCSGFSQTLTPEKIKELGIREFVLKPVSPNELANIIRQVMDQPDHG</sequence>
<keyword evidence="7" id="KW-0418">Kinase</keyword>
<dbReference type="PRINTS" id="PR00344">
    <property type="entry name" value="BCTRLSENSOR"/>
</dbReference>
<dbReference type="SUPFAM" id="SSF47384">
    <property type="entry name" value="Homodimeric domain of signal transducing histidine kinase"/>
    <property type="match status" value="1"/>
</dbReference>
<dbReference type="PROSITE" id="PS50113">
    <property type="entry name" value="PAC"/>
    <property type="match status" value="2"/>
</dbReference>
<dbReference type="PANTHER" id="PTHR43065">
    <property type="entry name" value="SENSOR HISTIDINE KINASE"/>
    <property type="match status" value="1"/>
</dbReference>
<dbReference type="InterPro" id="IPR000014">
    <property type="entry name" value="PAS"/>
</dbReference>
<gene>
    <name evidence="7" type="ORF">MNBD_NITROSPINAE01-1274</name>
</gene>
<evidence type="ECO:0000313" key="7">
    <source>
        <dbReference type="EMBL" id="VAX16751.1"/>
    </source>
</evidence>
<dbReference type="SUPFAM" id="SSF55785">
    <property type="entry name" value="PYP-like sensor domain (PAS domain)"/>
    <property type="match status" value="3"/>
</dbReference>
<name>A0A3B1BQB9_9ZZZZ</name>
<dbReference type="InterPro" id="IPR021796">
    <property type="entry name" value="Tll0287-like_dom"/>
</dbReference>
<dbReference type="InterPro" id="IPR036097">
    <property type="entry name" value="HisK_dim/P_sf"/>
</dbReference>
<dbReference type="SMART" id="SM00388">
    <property type="entry name" value="HisKA"/>
    <property type="match status" value="1"/>
</dbReference>
<dbReference type="Pfam" id="PF08448">
    <property type="entry name" value="PAS_4"/>
    <property type="match status" value="1"/>
</dbReference>
<dbReference type="Gene3D" id="3.30.450.290">
    <property type="match status" value="1"/>
</dbReference>
<dbReference type="Pfam" id="PF11845">
    <property type="entry name" value="Tll0287-like"/>
    <property type="match status" value="1"/>
</dbReference>
<dbReference type="AlphaFoldDB" id="A0A3B1BQB9"/>
<dbReference type="SMART" id="SM00448">
    <property type="entry name" value="REC"/>
    <property type="match status" value="1"/>
</dbReference>
<keyword evidence="1" id="KW-0597">Phosphoprotein</keyword>
<proteinExistence type="predicted"/>
<dbReference type="InterPro" id="IPR001789">
    <property type="entry name" value="Sig_transdc_resp-reg_receiver"/>
</dbReference>
<dbReference type="InterPro" id="IPR036890">
    <property type="entry name" value="HATPase_C_sf"/>
</dbReference>
<dbReference type="EMBL" id="UOGC01000037">
    <property type="protein sequence ID" value="VAX16751.1"/>
    <property type="molecule type" value="Genomic_DNA"/>
</dbReference>
<dbReference type="Gene3D" id="3.30.565.10">
    <property type="entry name" value="Histidine kinase-like ATPase, C-terminal domain"/>
    <property type="match status" value="1"/>
</dbReference>
<reference evidence="7" key="1">
    <citation type="submission" date="2018-06" db="EMBL/GenBank/DDBJ databases">
        <authorList>
            <person name="Zhirakovskaya E."/>
        </authorList>
    </citation>
    <scope>NUCLEOTIDE SEQUENCE</scope>
</reference>
<dbReference type="Pfam" id="PF02518">
    <property type="entry name" value="HATPase_c"/>
    <property type="match status" value="1"/>
</dbReference>
<dbReference type="PANTHER" id="PTHR43065:SF42">
    <property type="entry name" value="TWO-COMPONENT SENSOR PPRA"/>
    <property type="match status" value="1"/>
</dbReference>
<dbReference type="SUPFAM" id="SSF55874">
    <property type="entry name" value="ATPase domain of HSP90 chaperone/DNA topoisomerase II/histidine kinase"/>
    <property type="match status" value="1"/>
</dbReference>
<keyword evidence="2" id="KW-0472">Membrane</keyword>
<dbReference type="InterPro" id="IPR001610">
    <property type="entry name" value="PAC"/>
</dbReference>
<dbReference type="InterPro" id="IPR013656">
    <property type="entry name" value="PAS_4"/>
</dbReference>
<dbReference type="SMART" id="SM00091">
    <property type="entry name" value="PAS"/>
    <property type="match status" value="3"/>
</dbReference>
<dbReference type="GO" id="GO:0000155">
    <property type="term" value="F:phosphorelay sensor kinase activity"/>
    <property type="evidence" value="ECO:0007669"/>
    <property type="project" value="InterPro"/>
</dbReference>
<feature type="domain" description="PAC" evidence="6">
    <location>
        <begin position="579"/>
        <end position="633"/>
    </location>
</feature>
<organism evidence="7">
    <name type="scientific">hydrothermal vent metagenome</name>
    <dbReference type="NCBI Taxonomy" id="652676"/>
    <lineage>
        <taxon>unclassified sequences</taxon>
        <taxon>metagenomes</taxon>
        <taxon>ecological metagenomes</taxon>
    </lineage>
</organism>
<evidence type="ECO:0000259" key="6">
    <source>
        <dbReference type="PROSITE" id="PS50113"/>
    </source>
</evidence>
<dbReference type="InterPro" id="IPR011006">
    <property type="entry name" value="CheY-like_superfamily"/>
</dbReference>
<dbReference type="PROSITE" id="PS50112">
    <property type="entry name" value="PAS"/>
    <property type="match status" value="1"/>
</dbReference>
<dbReference type="Pfam" id="PF00512">
    <property type="entry name" value="HisKA"/>
    <property type="match status" value="1"/>
</dbReference>
<dbReference type="PROSITE" id="PS50110">
    <property type="entry name" value="RESPONSE_REGULATORY"/>
    <property type="match status" value="1"/>
</dbReference>
<dbReference type="InterPro" id="IPR005467">
    <property type="entry name" value="His_kinase_dom"/>
</dbReference>
<accession>A0A3B1BQB9</accession>
<dbReference type="InterPro" id="IPR035965">
    <property type="entry name" value="PAS-like_dom_sf"/>
</dbReference>
<dbReference type="InterPro" id="IPR000700">
    <property type="entry name" value="PAS-assoc_C"/>
</dbReference>
<feature type="domain" description="PAS" evidence="5">
    <location>
        <begin position="508"/>
        <end position="554"/>
    </location>
</feature>
<feature type="transmembrane region" description="Helical" evidence="2">
    <location>
        <begin position="16"/>
        <end position="37"/>
    </location>
</feature>
<dbReference type="Gene3D" id="3.40.50.2300">
    <property type="match status" value="1"/>
</dbReference>
<keyword evidence="7" id="KW-0808">Transferase</keyword>
<protein>
    <submittedName>
        <fullName evidence="7">PAS/PAC sensor hybrid histidine kinase</fullName>
    </submittedName>
</protein>
<dbReference type="PROSITE" id="PS50109">
    <property type="entry name" value="HIS_KIN"/>
    <property type="match status" value="1"/>
</dbReference>
<feature type="domain" description="Histidine kinase" evidence="3">
    <location>
        <begin position="646"/>
        <end position="871"/>
    </location>
</feature>
<keyword evidence="2" id="KW-0812">Transmembrane</keyword>
<dbReference type="Gene3D" id="3.30.450.20">
    <property type="entry name" value="PAS domain"/>
    <property type="match status" value="3"/>
</dbReference>
<dbReference type="SMART" id="SM00086">
    <property type="entry name" value="PAC"/>
    <property type="match status" value="2"/>
</dbReference>
<evidence type="ECO:0000256" key="2">
    <source>
        <dbReference type="SAM" id="Phobius"/>
    </source>
</evidence>
<dbReference type="Gene3D" id="1.10.287.130">
    <property type="match status" value="1"/>
</dbReference>
<dbReference type="SUPFAM" id="SSF52172">
    <property type="entry name" value="CheY-like"/>
    <property type="match status" value="1"/>
</dbReference>
<dbReference type="InterPro" id="IPR003661">
    <property type="entry name" value="HisK_dim/P_dom"/>
</dbReference>
<dbReference type="SMART" id="SM00387">
    <property type="entry name" value="HATPase_c"/>
    <property type="match status" value="1"/>
</dbReference>
<dbReference type="InterPro" id="IPR004358">
    <property type="entry name" value="Sig_transdc_His_kin-like_C"/>
</dbReference>
<dbReference type="CDD" id="cd00082">
    <property type="entry name" value="HisKA"/>
    <property type="match status" value="1"/>
</dbReference>
<feature type="domain" description="Response regulatory" evidence="4">
    <location>
        <begin position="890"/>
        <end position="1006"/>
    </location>
</feature>
<feature type="domain" description="PAC" evidence="6">
    <location>
        <begin position="460"/>
        <end position="511"/>
    </location>
</feature>
<evidence type="ECO:0000259" key="3">
    <source>
        <dbReference type="PROSITE" id="PS50109"/>
    </source>
</evidence>
<evidence type="ECO:0000259" key="4">
    <source>
        <dbReference type="PROSITE" id="PS50110"/>
    </source>
</evidence>
<feature type="transmembrane region" description="Helical" evidence="2">
    <location>
        <begin position="220"/>
        <end position="238"/>
    </location>
</feature>
<dbReference type="Pfam" id="PF13426">
    <property type="entry name" value="PAS_9"/>
    <property type="match status" value="2"/>
</dbReference>
<dbReference type="CDD" id="cd00130">
    <property type="entry name" value="PAS"/>
    <property type="match status" value="2"/>
</dbReference>
<dbReference type="Pfam" id="PF00072">
    <property type="entry name" value="Response_reg"/>
    <property type="match status" value="1"/>
</dbReference>
<evidence type="ECO:0000256" key="1">
    <source>
        <dbReference type="ARBA" id="ARBA00022553"/>
    </source>
</evidence>